<reference evidence="1 2" key="1">
    <citation type="submission" date="2019-05" db="EMBL/GenBank/DDBJ databases">
        <title>Another draft genome of Portunus trituberculatus and its Hox gene families provides insights of decapod evolution.</title>
        <authorList>
            <person name="Jeong J.-H."/>
            <person name="Song I."/>
            <person name="Kim S."/>
            <person name="Choi T."/>
            <person name="Kim D."/>
            <person name="Ryu S."/>
            <person name="Kim W."/>
        </authorList>
    </citation>
    <scope>NUCLEOTIDE SEQUENCE [LARGE SCALE GENOMIC DNA]</scope>
    <source>
        <tissue evidence="1">Muscle</tissue>
    </source>
</reference>
<organism evidence="1 2">
    <name type="scientific">Portunus trituberculatus</name>
    <name type="common">Swimming crab</name>
    <name type="synonym">Neptunus trituberculatus</name>
    <dbReference type="NCBI Taxonomy" id="210409"/>
    <lineage>
        <taxon>Eukaryota</taxon>
        <taxon>Metazoa</taxon>
        <taxon>Ecdysozoa</taxon>
        <taxon>Arthropoda</taxon>
        <taxon>Crustacea</taxon>
        <taxon>Multicrustacea</taxon>
        <taxon>Malacostraca</taxon>
        <taxon>Eumalacostraca</taxon>
        <taxon>Eucarida</taxon>
        <taxon>Decapoda</taxon>
        <taxon>Pleocyemata</taxon>
        <taxon>Brachyura</taxon>
        <taxon>Eubrachyura</taxon>
        <taxon>Portunoidea</taxon>
        <taxon>Portunidae</taxon>
        <taxon>Portuninae</taxon>
        <taxon>Portunus</taxon>
    </lineage>
</organism>
<keyword evidence="2" id="KW-1185">Reference proteome</keyword>
<dbReference type="AlphaFoldDB" id="A0A5B7D6P8"/>
<gene>
    <name evidence="1" type="ORF">E2C01_009786</name>
</gene>
<sequence length="100" mass="10478">MPSSRPDLASISCVSELPSRGSIGGKDCSSIAIWVLIDHPDGIIQSIHTGEMTGPKSAPASCPAFTFRFLERSASSGNHLADSPTKMAVLKAIHLNTCPT</sequence>
<evidence type="ECO:0000313" key="1">
    <source>
        <dbReference type="EMBL" id="MPC16944.1"/>
    </source>
</evidence>
<name>A0A5B7D6P8_PORTR</name>
<accession>A0A5B7D6P8</accession>
<evidence type="ECO:0000313" key="2">
    <source>
        <dbReference type="Proteomes" id="UP000324222"/>
    </source>
</evidence>
<comment type="caution">
    <text evidence="1">The sequence shown here is derived from an EMBL/GenBank/DDBJ whole genome shotgun (WGS) entry which is preliminary data.</text>
</comment>
<dbReference type="Proteomes" id="UP000324222">
    <property type="component" value="Unassembled WGS sequence"/>
</dbReference>
<protein>
    <submittedName>
        <fullName evidence="1">Uncharacterized protein</fullName>
    </submittedName>
</protein>
<proteinExistence type="predicted"/>
<dbReference type="EMBL" id="VSRR010000550">
    <property type="protein sequence ID" value="MPC16944.1"/>
    <property type="molecule type" value="Genomic_DNA"/>
</dbReference>